<evidence type="ECO:0000313" key="1">
    <source>
        <dbReference type="EMBL" id="GHA74888.1"/>
    </source>
</evidence>
<name>A0A8J3CMZ2_9BURK</name>
<evidence type="ECO:0000313" key="2">
    <source>
        <dbReference type="Proteomes" id="UP000614287"/>
    </source>
</evidence>
<reference evidence="1" key="1">
    <citation type="journal article" date="2014" name="Int. J. Syst. Evol. Microbiol.">
        <title>Complete genome sequence of Corynebacterium casei LMG S-19264T (=DSM 44701T), isolated from a smear-ripened cheese.</title>
        <authorList>
            <consortium name="US DOE Joint Genome Institute (JGI-PGF)"/>
            <person name="Walter F."/>
            <person name="Albersmeier A."/>
            <person name="Kalinowski J."/>
            <person name="Ruckert C."/>
        </authorList>
    </citation>
    <scope>NUCLEOTIDE SEQUENCE</scope>
    <source>
        <strain evidence="1">KCTC 32501</strain>
    </source>
</reference>
<comment type="caution">
    <text evidence="1">The sequence shown here is derived from an EMBL/GenBank/DDBJ whole genome shotgun (WGS) entry which is preliminary data.</text>
</comment>
<proteinExistence type="predicted"/>
<reference evidence="1" key="2">
    <citation type="submission" date="2020-09" db="EMBL/GenBank/DDBJ databases">
        <authorList>
            <person name="Sun Q."/>
            <person name="Kim S."/>
        </authorList>
    </citation>
    <scope>NUCLEOTIDE SEQUENCE</scope>
    <source>
        <strain evidence="1">KCTC 32501</strain>
    </source>
</reference>
<sequence length="82" mass="8553">MSEKQIAGLNQTLMGLTATQQNQSSQGTTDAAGSLVVGLRMVSTVIRNHNGIVVFTGSKTQGDAQGTIVRVTLPALPREGEN</sequence>
<organism evidence="1 2">
    <name type="scientific">Formosimonas limnophila</name>
    <dbReference type="NCBI Taxonomy" id="1384487"/>
    <lineage>
        <taxon>Bacteria</taxon>
        <taxon>Pseudomonadati</taxon>
        <taxon>Pseudomonadota</taxon>
        <taxon>Betaproteobacteria</taxon>
        <taxon>Burkholderiales</taxon>
        <taxon>Burkholderiaceae</taxon>
        <taxon>Formosimonas</taxon>
    </lineage>
</organism>
<dbReference type="AlphaFoldDB" id="A0A8J3CMZ2"/>
<dbReference type="EMBL" id="BMZG01000007">
    <property type="protein sequence ID" value="GHA74888.1"/>
    <property type="molecule type" value="Genomic_DNA"/>
</dbReference>
<dbReference type="Proteomes" id="UP000614287">
    <property type="component" value="Unassembled WGS sequence"/>
</dbReference>
<accession>A0A8J3CMZ2</accession>
<protein>
    <submittedName>
        <fullName evidence="1">Uncharacterized protein</fullName>
    </submittedName>
</protein>
<gene>
    <name evidence="1" type="ORF">GCM10009007_14970</name>
</gene>
<keyword evidence="2" id="KW-1185">Reference proteome</keyword>